<dbReference type="PANTHER" id="PTHR12526:SF637">
    <property type="entry name" value="GLYCOSYLTRANSFERASE EPSF-RELATED"/>
    <property type="match status" value="1"/>
</dbReference>
<sequence length="376" mass="42245">MKSQVKILFVITQGFWGGAQKYITDLAGNLGPNYELAVALGNDESKDFEKKLKATNPNIAIYPLKHLKREISPLHDILAIAEIRQLYKKLGPNIIHLNSSKAGILGSLAKIPQSKIIYTAHGWVFLEPLSPIRKTLYRFLEKYTACYKDAIIVLSDEDRRVAKLELHIEDSKLHTIPLGISEILFLDKNEARRQIAEKNPHIDTNKLWSLSIANYYPTKGLDILVEAVSTLSPEEQSKFQFCIIGDGPERTRLQTDINLNHLENTIFLLPFIEKAAALLKAADLFILPSRKEGLPYAILEALQADLPLIATKVGGIPSILQNTPETALIAPEAPRELTSAIQKFLLTNRVEKKREYSMNTLSAMIEETTALYQMYS</sequence>
<evidence type="ECO:0000313" key="4">
    <source>
        <dbReference type="Proteomes" id="UP000178742"/>
    </source>
</evidence>
<evidence type="ECO:0000259" key="1">
    <source>
        <dbReference type="Pfam" id="PF00534"/>
    </source>
</evidence>
<accession>A0A1F6M4D7</accession>
<dbReference type="AlphaFoldDB" id="A0A1F6M4D7"/>
<feature type="domain" description="Glycosyl transferase family 1" evidence="1">
    <location>
        <begin position="197"/>
        <end position="354"/>
    </location>
</feature>
<dbReference type="GO" id="GO:0016757">
    <property type="term" value="F:glycosyltransferase activity"/>
    <property type="evidence" value="ECO:0007669"/>
    <property type="project" value="InterPro"/>
</dbReference>
<dbReference type="Gene3D" id="3.40.50.2000">
    <property type="entry name" value="Glycogen Phosphorylase B"/>
    <property type="match status" value="2"/>
</dbReference>
<reference evidence="3 4" key="1">
    <citation type="journal article" date="2016" name="Nat. Commun.">
        <title>Thousands of microbial genomes shed light on interconnected biogeochemical processes in an aquifer system.</title>
        <authorList>
            <person name="Anantharaman K."/>
            <person name="Brown C.T."/>
            <person name="Hug L.A."/>
            <person name="Sharon I."/>
            <person name="Castelle C.J."/>
            <person name="Probst A.J."/>
            <person name="Thomas B.C."/>
            <person name="Singh A."/>
            <person name="Wilkins M.J."/>
            <person name="Karaoz U."/>
            <person name="Brodie E.L."/>
            <person name="Williams K.H."/>
            <person name="Hubbard S.S."/>
            <person name="Banfield J.F."/>
        </authorList>
    </citation>
    <scope>NUCLEOTIDE SEQUENCE [LARGE SCALE GENOMIC DNA]</scope>
</reference>
<dbReference type="InterPro" id="IPR028098">
    <property type="entry name" value="Glyco_trans_4-like_N"/>
</dbReference>
<comment type="caution">
    <text evidence="3">The sequence shown here is derived from an EMBL/GenBank/DDBJ whole genome shotgun (WGS) entry which is preliminary data.</text>
</comment>
<protein>
    <recommendedName>
        <fullName evidence="5">Glycosyltransferase subfamily 4-like N-terminal domain-containing protein</fullName>
    </recommendedName>
</protein>
<organism evidence="3 4">
    <name type="scientific">Candidatus Magasanikbacteria bacterium RIFCSPHIGHO2_02_FULL_41_13</name>
    <dbReference type="NCBI Taxonomy" id="1798676"/>
    <lineage>
        <taxon>Bacteria</taxon>
        <taxon>Candidatus Magasanikiibacteriota</taxon>
    </lineage>
</organism>
<evidence type="ECO:0008006" key="5">
    <source>
        <dbReference type="Google" id="ProtNLM"/>
    </source>
</evidence>
<gene>
    <name evidence="3" type="ORF">A3B90_00395</name>
</gene>
<evidence type="ECO:0000259" key="2">
    <source>
        <dbReference type="Pfam" id="PF13439"/>
    </source>
</evidence>
<dbReference type="PANTHER" id="PTHR12526">
    <property type="entry name" value="GLYCOSYLTRANSFERASE"/>
    <property type="match status" value="1"/>
</dbReference>
<name>A0A1F6M4D7_9BACT</name>
<feature type="domain" description="Glycosyltransferase subfamily 4-like N-terminal" evidence="2">
    <location>
        <begin position="16"/>
        <end position="180"/>
    </location>
</feature>
<dbReference type="SUPFAM" id="SSF53756">
    <property type="entry name" value="UDP-Glycosyltransferase/glycogen phosphorylase"/>
    <property type="match status" value="1"/>
</dbReference>
<dbReference type="STRING" id="1798676.A3B90_00395"/>
<dbReference type="Proteomes" id="UP000178742">
    <property type="component" value="Unassembled WGS sequence"/>
</dbReference>
<dbReference type="Pfam" id="PF13439">
    <property type="entry name" value="Glyco_transf_4"/>
    <property type="match status" value="1"/>
</dbReference>
<dbReference type="InterPro" id="IPR001296">
    <property type="entry name" value="Glyco_trans_1"/>
</dbReference>
<proteinExistence type="predicted"/>
<dbReference type="Pfam" id="PF00534">
    <property type="entry name" value="Glycos_transf_1"/>
    <property type="match status" value="1"/>
</dbReference>
<dbReference type="EMBL" id="MFPX01000018">
    <property type="protein sequence ID" value="OGH66455.1"/>
    <property type="molecule type" value="Genomic_DNA"/>
</dbReference>
<evidence type="ECO:0000313" key="3">
    <source>
        <dbReference type="EMBL" id="OGH66455.1"/>
    </source>
</evidence>